<dbReference type="GO" id="GO:0005886">
    <property type="term" value="C:plasma membrane"/>
    <property type="evidence" value="ECO:0007669"/>
    <property type="project" value="UniProtKB-SubCell"/>
</dbReference>
<keyword evidence="4" id="KW-1003">Cell membrane</keyword>
<keyword evidence="3" id="KW-0813">Transport</keyword>
<keyword evidence="10" id="KW-0406">Ion transport</keyword>
<keyword evidence="6" id="KW-0633">Potassium transport</keyword>
<dbReference type="PANTHER" id="PTHR32024:SF2">
    <property type="entry name" value="TRK SYSTEM POTASSIUM UPTAKE PROTEIN TRKG-RELATED"/>
    <property type="match status" value="1"/>
</dbReference>
<feature type="binding site" evidence="12">
    <location>
        <position position="318"/>
    </location>
    <ligand>
        <name>K(+)</name>
        <dbReference type="ChEBI" id="CHEBI:29103"/>
    </ligand>
</feature>
<feature type="binding site" evidence="12">
    <location>
        <position position="114"/>
    </location>
    <ligand>
        <name>K(+)</name>
        <dbReference type="ChEBI" id="CHEBI:29103"/>
    </ligand>
</feature>
<evidence type="ECO:0000313" key="14">
    <source>
        <dbReference type="EMBL" id="SLM17874.1"/>
    </source>
</evidence>
<evidence type="ECO:0000256" key="9">
    <source>
        <dbReference type="ARBA" id="ARBA00022989"/>
    </source>
</evidence>
<dbReference type="AlphaFoldDB" id="A0A3P3XNR1"/>
<evidence type="ECO:0000256" key="1">
    <source>
        <dbReference type="ARBA" id="ARBA00004429"/>
    </source>
</evidence>
<evidence type="ECO:0000256" key="4">
    <source>
        <dbReference type="ARBA" id="ARBA00022475"/>
    </source>
</evidence>
<evidence type="ECO:0000256" key="10">
    <source>
        <dbReference type="ARBA" id="ARBA00023065"/>
    </source>
</evidence>
<dbReference type="EMBL" id="FWDO01000004">
    <property type="protein sequence ID" value="SLM17874.1"/>
    <property type="molecule type" value="Genomic_DNA"/>
</dbReference>
<dbReference type="PROSITE" id="PS51257">
    <property type="entry name" value="PROKAR_LIPOPROTEIN"/>
    <property type="match status" value="1"/>
</dbReference>
<comment type="similarity">
    <text evidence="2">Belongs to the TrkH potassium transport family.</text>
</comment>
<feature type="transmembrane region" description="Helical" evidence="13">
    <location>
        <begin position="276"/>
        <end position="298"/>
    </location>
</feature>
<reference evidence="14" key="1">
    <citation type="submission" date="2017-02" db="EMBL/GenBank/DDBJ databases">
        <authorList>
            <person name="Regsiter A."/>
            <person name="William W."/>
        </authorList>
    </citation>
    <scope>NUCLEOTIDE SEQUENCE</scope>
    <source>
        <strain evidence="14">BdmA 4</strain>
    </source>
</reference>
<evidence type="ECO:0000256" key="6">
    <source>
        <dbReference type="ARBA" id="ARBA00022538"/>
    </source>
</evidence>
<feature type="transmembrane region" description="Helical" evidence="13">
    <location>
        <begin position="12"/>
        <end position="30"/>
    </location>
</feature>
<evidence type="ECO:0000256" key="12">
    <source>
        <dbReference type="PIRSR" id="PIRSR006247-1"/>
    </source>
</evidence>
<proteinExistence type="inferred from homology"/>
<evidence type="ECO:0000256" key="5">
    <source>
        <dbReference type="ARBA" id="ARBA00022519"/>
    </source>
</evidence>
<feature type="transmembrane region" description="Helical" evidence="13">
    <location>
        <begin position="458"/>
        <end position="478"/>
    </location>
</feature>
<sequence length="486" mass="53425">MHIKAILRMLSTILLIVSFFIFGCGFFSLIEKNAAQVSLSLLIPAALGIAFFLVMFFVSRKDEKPFLTNRDGFLFVTLSWVFASALGALPFTLSGYIPSYIDSFFETMSGFTTTGASILTNIEALPRALLLWRATTHWLGGMGIVVLLVAVLPALGFSAIRVIEAEAPGPSVDRITPHISSTAKTLWLIYIGLTIIEILLLVIGGMPLFDAICHAFATMATGGFSTKNASLAHYDSGFIHWVITIFMFLAGTNFTLHYRLLSGNVRSILKDTEFKVYFMLFAVSSIIIAGDLFHSGVYQSFGESVRFSSFQVSSILTTTGFATSNFGEWPAVSQTVLFVLMFIGGCAGSTGGGIKVIRVVVLFKMAMTEMRYVANPRGVYTILLGNKALRKNVIYDIAALVFLYFAFFFVSVIVISFTGVDILTNITAVIANLGNIGPGLGKVGPVFNYAFFPWWAKLWLSFAMLVGRLEVYTVLVLFSRKFWRSF</sequence>
<gene>
    <name evidence="14" type="primary">trkH</name>
    <name evidence="14" type="ORF">SPIRO4BDMA_40443</name>
</gene>
<feature type="transmembrane region" description="Helical" evidence="13">
    <location>
        <begin position="393"/>
        <end position="417"/>
    </location>
</feature>
<accession>A0A3P3XNR1</accession>
<organism evidence="14">
    <name type="scientific">uncultured spirochete</name>
    <dbReference type="NCBI Taxonomy" id="156406"/>
    <lineage>
        <taxon>Bacteria</taxon>
        <taxon>Pseudomonadati</taxon>
        <taxon>Spirochaetota</taxon>
        <taxon>Spirochaetia</taxon>
        <taxon>Spirochaetales</taxon>
        <taxon>environmental samples</taxon>
    </lineage>
</organism>
<protein>
    <submittedName>
        <fullName evidence="14">Trk system potassium uptake protein TrkH</fullName>
    </submittedName>
</protein>
<feature type="transmembrane region" description="Helical" evidence="13">
    <location>
        <begin position="185"/>
        <end position="209"/>
    </location>
</feature>
<feature type="binding site" evidence="12">
    <location>
        <position position="222"/>
    </location>
    <ligand>
        <name>K(+)</name>
        <dbReference type="ChEBI" id="CHEBI:29103"/>
    </ligand>
</feature>
<evidence type="ECO:0000256" key="7">
    <source>
        <dbReference type="ARBA" id="ARBA00022692"/>
    </source>
</evidence>
<dbReference type="Pfam" id="PF02386">
    <property type="entry name" value="TrkH"/>
    <property type="match status" value="1"/>
</dbReference>
<feature type="transmembrane region" description="Helical" evidence="13">
    <location>
        <begin position="138"/>
        <end position="164"/>
    </location>
</feature>
<dbReference type="GO" id="GO:0046872">
    <property type="term" value="F:metal ion binding"/>
    <property type="evidence" value="ECO:0007669"/>
    <property type="project" value="UniProtKB-KW"/>
</dbReference>
<feature type="transmembrane region" description="Helical" evidence="13">
    <location>
        <begin position="336"/>
        <end position="361"/>
    </location>
</feature>
<feature type="binding site" evidence="12">
    <location>
        <position position="113"/>
    </location>
    <ligand>
        <name>K(+)</name>
        <dbReference type="ChEBI" id="CHEBI:29103"/>
    </ligand>
</feature>
<evidence type="ECO:0000256" key="3">
    <source>
        <dbReference type="ARBA" id="ARBA00022448"/>
    </source>
</evidence>
<dbReference type="PIRSF" id="PIRSF006247">
    <property type="entry name" value="TrkH"/>
    <property type="match status" value="1"/>
</dbReference>
<feature type="transmembrane region" description="Helical" evidence="13">
    <location>
        <begin position="42"/>
        <end position="60"/>
    </location>
</feature>
<evidence type="ECO:0000256" key="13">
    <source>
        <dbReference type="SAM" id="Phobius"/>
    </source>
</evidence>
<comment type="subcellular location">
    <subcellularLocation>
        <location evidence="1">Cell inner membrane</location>
        <topology evidence="1">Multi-pass membrane protein</topology>
    </subcellularLocation>
</comment>
<dbReference type="GO" id="GO:0015379">
    <property type="term" value="F:potassium:chloride symporter activity"/>
    <property type="evidence" value="ECO:0007669"/>
    <property type="project" value="InterPro"/>
</dbReference>
<evidence type="ECO:0000256" key="8">
    <source>
        <dbReference type="ARBA" id="ARBA00022958"/>
    </source>
</evidence>
<keyword evidence="7 13" id="KW-0812">Transmembrane</keyword>
<feature type="binding site" evidence="12">
    <location>
        <position position="435"/>
    </location>
    <ligand>
        <name>K(+)</name>
        <dbReference type="ChEBI" id="CHEBI:29103"/>
    </ligand>
</feature>
<name>A0A3P3XNR1_9SPIR</name>
<dbReference type="PANTHER" id="PTHR32024">
    <property type="entry name" value="TRK SYSTEM POTASSIUM UPTAKE PROTEIN TRKG-RELATED"/>
    <property type="match status" value="1"/>
</dbReference>
<keyword evidence="12" id="KW-0479">Metal-binding</keyword>
<dbReference type="InterPro" id="IPR004772">
    <property type="entry name" value="TrkH"/>
</dbReference>
<feature type="binding site" evidence="12">
    <location>
        <position position="319"/>
    </location>
    <ligand>
        <name>K(+)</name>
        <dbReference type="ChEBI" id="CHEBI:29103"/>
    </ligand>
</feature>
<keyword evidence="8 12" id="KW-0630">Potassium</keyword>
<feature type="transmembrane region" description="Helical" evidence="13">
    <location>
        <begin position="72"/>
        <end position="97"/>
    </location>
</feature>
<evidence type="ECO:0000256" key="2">
    <source>
        <dbReference type="ARBA" id="ARBA00009137"/>
    </source>
</evidence>
<evidence type="ECO:0000256" key="11">
    <source>
        <dbReference type="ARBA" id="ARBA00023136"/>
    </source>
</evidence>
<dbReference type="InterPro" id="IPR003445">
    <property type="entry name" value="Cat_transpt"/>
</dbReference>
<keyword evidence="11 13" id="KW-0472">Membrane</keyword>
<keyword evidence="9 13" id="KW-1133">Transmembrane helix</keyword>
<keyword evidence="5" id="KW-0997">Cell inner membrane</keyword>
<feature type="transmembrane region" description="Helical" evidence="13">
    <location>
        <begin position="238"/>
        <end position="256"/>
    </location>
</feature>